<evidence type="ECO:0000313" key="5">
    <source>
        <dbReference type="EMBL" id="SHE68771.1"/>
    </source>
</evidence>
<name>A0A1M4VIC3_9FIRM</name>
<dbReference type="GO" id="GO:0003700">
    <property type="term" value="F:DNA-binding transcription factor activity"/>
    <property type="evidence" value="ECO:0007669"/>
    <property type="project" value="InterPro"/>
</dbReference>
<organism evidence="5 6">
    <name type="scientific">Alkalibacter saccharofermentans DSM 14828</name>
    <dbReference type="NCBI Taxonomy" id="1120975"/>
    <lineage>
        <taxon>Bacteria</taxon>
        <taxon>Bacillati</taxon>
        <taxon>Bacillota</taxon>
        <taxon>Clostridia</taxon>
        <taxon>Eubacteriales</taxon>
        <taxon>Eubacteriaceae</taxon>
        <taxon>Alkalibacter</taxon>
    </lineage>
</organism>
<dbReference type="Proteomes" id="UP000184251">
    <property type="component" value="Unassembled WGS sequence"/>
</dbReference>
<dbReference type="EMBL" id="FQTU01000005">
    <property type="protein sequence ID" value="SHE68771.1"/>
    <property type="molecule type" value="Genomic_DNA"/>
</dbReference>
<dbReference type="Gene3D" id="1.10.10.10">
    <property type="entry name" value="Winged helix-like DNA-binding domain superfamily/Winged helix DNA-binding domain"/>
    <property type="match status" value="1"/>
</dbReference>
<dbReference type="NCBIfam" id="NF033788">
    <property type="entry name" value="HTH_metalloreg"/>
    <property type="match status" value="1"/>
</dbReference>
<dbReference type="InterPro" id="IPR001845">
    <property type="entry name" value="HTH_ArsR_DNA-bd_dom"/>
</dbReference>
<keyword evidence="2" id="KW-0238">DNA-binding</keyword>
<dbReference type="PANTHER" id="PTHR33154">
    <property type="entry name" value="TRANSCRIPTIONAL REGULATOR, ARSR FAMILY"/>
    <property type="match status" value="1"/>
</dbReference>
<evidence type="ECO:0000256" key="3">
    <source>
        <dbReference type="ARBA" id="ARBA00023163"/>
    </source>
</evidence>
<feature type="domain" description="HTH arsR-type" evidence="4">
    <location>
        <begin position="1"/>
        <end position="95"/>
    </location>
</feature>
<sequence length="127" mass="14501">MELVDIFKALGDENRLRIFNLLIHGELCVCEIESVLGLNQSNVSRHLNKLKSTRLITSRKDAQWIYYSVDPGFAEENANLISYLKDKFANADFSEDSAKLYAYKSSKFTCVDLRKNPSDVMSNLNTK</sequence>
<dbReference type="InterPro" id="IPR036390">
    <property type="entry name" value="WH_DNA-bd_sf"/>
</dbReference>
<dbReference type="PANTHER" id="PTHR33154:SF18">
    <property type="entry name" value="ARSENICAL RESISTANCE OPERON REPRESSOR"/>
    <property type="match status" value="1"/>
</dbReference>
<evidence type="ECO:0000256" key="2">
    <source>
        <dbReference type="ARBA" id="ARBA00023125"/>
    </source>
</evidence>
<dbReference type="SUPFAM" id="SSF46785">
    <property type="entry name" value="Winged helix' DNA-binding domain"/>
    <property type="match status" value="1"/>
</dbReference>
<accession>A0A1M4VIC3</accession>
<dbReference type="InterPro" id="IPR036388">
    <property type="entry name" value="WH-like_DNA-bd_sf"/>
</dbReference>
<dbReference type="InterPro" id="IPR051081">
    <property type="entry name" value="HTH_MetalResp_TranReg"/>
</dbReference>
<dbReference type="PROSITE" id="PS50987">
    <property type="entry name" value="HTH_ARSR_2"/>
    <property type="match status" value="1"/>
</dbReference>
<dbReference type="OrthoDB" id="9798835at2"/>
<evidence type="ECO:0000313" key="6">
    <source>
        <dbReference type="Proteomes" id="UP000184251"/>
    </source>
</evidence>
<keyword evidence="1" id="KW-0805">Transcription regulation</keyword>
<dbReference type="CDD" id="cd00090">
    <property type="entry name" value="HTH_ARSR"/>
    <property type="match status" value="1"/>
</dbReference>
<evidence type="ECO:0000259" key="4">
    <source>
        <dbReference type="PROSITE" id="PS50987"/>
    </source>
</evidence>
<reference evidence="5 6" key="1">
    <citation type="submission" date="2016-11" db="EMBL/GenBank/DDBJ databases">
        <authorList>
            <person name="Jaros S."/>
            <person name="Januszkiewicz K."/>
            <person name="Wedrychowicz H."/>
        </authorList>
    </citation>
    <scope>NUCLEOTIDE SEQUENCE [LARGE SCALE GENOMIC DNA]</scope>
    <source>
        <strain evidence="5 6">DSM 14828</strain>
    </source>
</reference>
<dbReference type="InterPro" id="IPR011991">
    <property type="entry name" value="ArsR-like_HTH"/>
</dbReference>
<dbReference type="AlphaFoldDB" id="A0A1M4VIC3"/>
<dbReference type="RefSeq" id="WP_073269993.1">
    <property type="nucleotide sequence ID" value="NZ_FQTU01000005.1"/>
</dbReference>
<evidence type="ECO:0000256" key="1">
    <source>
        <dbReference type="ARBA" id="ARBA00023015"/>
    </source>
</evidence>
<dbReference type="SMART" id="SM00418">
    <property type="entry name" value="HTH_ARSR"/>
    <property type="match status" value="1"/>
</dbReference>
<dbReference type="GO" id="GO:0003677">
    <property type="term" value="F:DNA binding"/>
    <property type="evidence" value="ECO:0007669"/>
    <property type="project" value="UniProtKB-KW"/>
</dbReference>
<proteinExistence type="predicted"/>
<protein>
    <submittedName>
        <fullName evidence="5">Transcriptional regulator, ArsR family</fullName>
    </submittedName>
</protein>
<dbReference type="PRINTS" id="PR00778">
    <property type="entry name" value="HTHARSR"/>
</dbReference>
<keyword evidence="6" id="KW-1185">Reference proteome</keyword>
<dbReference type="STRING" id="1120975.SAMN02746064_01007"/>
<keyword evidence="3" id="KW-0804">Transcription</keyword>
<dbReference type="Pfam" id="PF01022">
    <property type="entry name" value="HTH_5"/>
    <property type="match status" value="1"/>
</dbReference>
<gene>
    <name evidence="5" type="ORF">SAMN02746064_01007</name>
</gene>